<protein>
    <recommendedName>
        <fullName evidence="1">DUF7694 domain-containing protein</fullName>
    </recommendedName>
</protein>
<reference evidence="2 3" key="1">
    <citation type="submission" date="2018-09" db="EMBL/GenBank/DDBJ databases">
        <title>Genomic Encyclopedia of Archaeal and Bacterial Type Strains, Phase II (KMG-II): from individual species to whole genera.</title>
        <authorList>
            <person name="Goeker M."/>
        </authorList>
    </citation>
    <scope>NUCLEOTIDE SEQUENCE [LARGE SCALE GENOMIC DNA]</scope>
    <source>
        <strain evidence="2 3">DSM 21950</strain>
    </source>
</reference>
<dbReference type="RefSeq" id="WP_120240206.1">
    <property type="nucleotide sequence ID" value="NZ_RAPQ01000009.1"/>
</dbReference>
<dbReference type="InterPro" id="IPR056111">
    <property type="entry name" value="DUF7694"/>
</dbReference>
<evidence type="ECO:0000313" key="2">
    <source>
        <dbReference type="EMBL" id="RKE02327.1"/>
    </source>
</evidence>
<accession>A0A419X3P4</accession>
<proteinExistence type="predicted"/>
<comment type="caution">
    <text evidence="2">The sequence shown here is derived from an EMBL/GenBank/DDBJ whole genome shotgun (WGS) entry which is preliminary data.</text>
</comment>
<dbReference type="AlphaFoldDB" id="A0A419X3P4"/>
<organism evidence="2 3">
    <name type="scientific">Marinifilum flexuosum</name>
    <dbReference type="NCBI Taxonomy" id="1117708"/>
    <lineage>
        <taxon>Bacteria</taxon>
        <taxon>Pseudomonadati</taxon>
        <taxon>Bacteroidota</taxon>
        <taxon>Bacteroidia</taxon>
        <taxon>Marinilabiliales</taxon>
        <taxon>Marinifilaceae</taxon>
    </lineage>
</organism>
<dbReference type="Proteomes" id="UP000284531">
    <property type="component" value="Unassembled WGS sequence"/>
</dbReference>
<feature type="domain" description="DUF7694" evidence="1">
    <location>
        <begin position="78"/>
        <end position="121"/>
    </location>
</feature>
<dbReference type="Pfam" id="PF24746">
    <property type="entry name" value="DUF7694"/>
    <property type="match status" value="1"/>
</dbReference>
<evidence type="ECO:0000259" key="1">
    <source>
        <dbReference type="Pfam" id="PF24746"/>
    </source>
</evidence>
<dbReference type="EMBL" id="RAPQ01000009">
    <property type="protein sequence ID" value="RKE02327.1"/>
    <property type="molecule type" value="Genomic_DNA"/>
</dbReference>
<sequence>MTRKHDRLRKKVGKNQMRYPQEAFAEVDVKALGDAPEWMTRAFRNNWYTVMINDNAQTDKGTAIRAMVQNHSDTPIRNHWAEMQNIKNKIFGEEAVAVEYYPAESEMVDDFNIYWMWVFPEGTLPVPINN</sequence>
<evidence type="ECO:0000313" key="3">
    <source>
        <dbReference type="Proteomes" id="UP000284531"/>
    </source>
</evidence>
<name>A0A419X3P4_9BACT</name>
<dbReference type="OrthoDB" id="1494744at2"/>
<gene>
    <name evidence="2" type="ORF">BXY64_2415</name>
</gene>
<keyword evidence="3" id="KW-1185">Reference proteome</keyword>